<protein>
    <submittedName>
        <fullName evidence="2">Type II secretion system protein GspH</fullName>
    </submittedName>
</protein>
<gene>
    <name evidence="2" type="ORF">BFW38_16470</name>
</gene>
<dbReference type="AlphaFoldDB" id="A0A1E2VD18"/>
<dbReference type="Pfam" id="PF07963">
    <property type="entry name" value="N_methyl"/>
    <property type="match status" value="1"/>
</dbReference>
<dbReference type="Gene3D" id="3.55.40.10">
    <property type="entry name" value="minor pseudopilin epsh domain"/>
    <property type="match status" value="1"/>
</dbReference>
<evidence type="ECO:0000313" key="2">
    <source>
        <dbReference type="EMBL" id="ODC04889.1"/>
    </source>
</evidence>
<keyword evidence="1" id="KW-0812">Transmembrane</keyword>
<reference evidence="2 3" key="1">
    <citation type="submission" date="2016-08" db="EMBL/GenBank/DDBJ databases">
        <authorList>
            <person name="Seilhamer J.J."/>
        </authorList>
    </citation>
    <scope>NUCLEOTIDE SEQUENCE [LARGE SCALE GENOMIC DNA]</scope>
    <source>
        <strain evidence="2 3">PH27A</strain>
    </source>
</reference>
<dbReference type="InterPro" id="IPR045584">
    <property type="entry name" value="Pilin-like"/>
</dbReference>
<comment type="caution">
    <text evidence="2">The sequence shown here is derived from an EMBL/GenBank/DDBJ whole genome shotgun (WGS) entry which is preliminary data.</text>
</comment>
<accession>A0A1E2VD18</accession>
<dbReference type="SUPFAM" id="SSF54523">
    <property type="entry name" value="Pili subunits"/>
    <property type="match status" value="1"/>
</dbReference>
<sequence length="170" mass="18872">MQRGFTLLELMVVLVIMGLAASFSVAWLAGSESQQAQTQLKQLESDWRLAADMAMGEQQIIGWQVSAQGYRFVVWAVDPAQPGQGQWQPLQGRQLPARQWSQPVLLTRTPAMPLAPSQDSANSTPWLIWWPNGEVLSATVTLKIPARDTASLRQQWRIDGLGIHLQNSPS</sequence>
<dbReference type="NCBIfam" id="TIGR02532">
    <property type="entry name" value="IV_pilin_GFxxxE"/>
    <property type="match status" value="1"/>
</dbReference>
<name>A0A1E2VD18_9GAMM</name>
<dbReference type="InterPro" id="IPR012902">
    <property type="entry name" value="N_methyl_site"/>
</dbReference>
<evidence type="ECO:0000256" key="1">
    <source>
        <dbReference type="SAM" id="Phobius"/>
    </source>
</evidence>
<dbReference type="Proteomes" id="UP000094291">
    <property type="component" value="Unassembled WGS sequence"/>
</dbReference>
<organism evidence="2 3">
    <name type="scientific">Terasakiispira papahanaumokuakeensis</name>
    <dbReference type="NCBI Taxonomy" id="197479"/>
    <lineage>
        <taxon>Bacteria</taxon>
        <taxon>Pseudomonadati</taxon>
        <taxon>Pseudomonadota</taxon>
        <taxon>Gammaproteobacteria</taxon>
        <taxon>Oceanospirillales</taxon>
        <taxon>Terasakiispira</taxon>
    </lineage>
</organism>
<keyword evidence="3" id="KW-1185">Reference proteome</keyword>
<dbReference type="STRING" id="197479.BFW38_16470"/>
<feature type="transmembrane region" description="Helical" evidence="1">
    <location>
        <begin position="7"/>
        <end position="29"/>
    </location>
</feature>
<proteinExistence type="predicted"/>
<dbReference type="EMBL" id="MDTQ01000001">
    <property type="protein sequence ID" value="ODC04889.1"/>
    <property type="molecule type" value="Genomic_DNA"/>
</dbReference>
<keyword evidence="1" id="KW-1133">Transmembrane helix</keyword>
<keyword evidence="1" id="KW-0472">Membrane</keyword>
<dbReference type="RefSeq" id="WP_068999873.1">
    <property type="nucleotide sequence ID" value="NZ_MDTQ01000001.1"/>
</dbReference>
<evidence type="ECO:0000313" key="3">
    <source>
        <dbReference type="Proteomes" id="UP000094291"/>
    </source>
</evidence>